<dbReference type="InterPro" id="IPR037465">
    <property type="entry name" value="YlxR"/>
</dbReference>
<name>A0A9D1U2Z5_9LACO</name>
<dbReference type="NCBIfam" id="NF047356">
    <property type="entry name" value="RNA_bind_RnpM"/>
    <property type="match status" value="1"/>
</dbReference>
<dbReference type="Gene3D" id="3.30.1230.10">
    <property type="entry name" value="YlxR-like"/>
    <property type="match status" value="1"/>
</dbReference>
<dbReference type="PANTHER" id="PTHR34215">
    <property type="entry name" value="BLL0784 PROTEIN"/>
    <property type="match status" value="1"/>
</dbReference>
<dbReference type="CDD" id="cd00279">
    <property type="entry name" value="YlxR"/>
    <property type="match status" value="1"/>
</dbReference>
<dbReference type="PANTHER" id="PTHR34215:SF1">
    <property type="entry name" value="YLXR DOMAIN-CONTAINING PROTEIN"/>
    <property type="match status" value="1"/>
</dbReference>
<evidence type="ECO:0000259" key="1">
    <source>
        <dbReference type="Pfam" id="PF04296"/>
    </source>
</evidence>
<dbReference type="Pfam" id="PF04296">
    <property type="entry name" value="YlxR"/>
    <property type="match status" value="1"/>
</dbReference>
<accession>A0A9D1U2Z5</accession>
<reference evidence="2" key="1">
    <citation type="journal article" date="2021" name="PeerJ">
        <title>Extensive microbial diversity within the chicken gut microbiome revealed by metagenomics and culture.</title>
        <authorList>
            <person name="Gilroy R."/>
            <person name="Ravi A."/>
            <person name="Getino M."/>
            <person name="Pursley I."/>
            <person name="Horton D.L."/>
            <person name="Alikhan N.F."/>
            <person name="Baker D."/>
            <person name="Gharbi K."/>
            <person name="Hall N."/>
            <person name="Watson M."/>
            <person name="Adriaenssens E.M."/>
            <person name="Foster-Nyarko E."/>
            <person name="Jarju S."/>
            <person name="Secka A."/>
            <person name="Antonio M."/>
            <person name="Oren A."/>
            <person name="Chaudhuri R.R."/>
            <person name="La Ragione R."/>
            <person name="Hildebrand F."/>
            <person name="Pallen M.J."/>
        </authorList>
    </citation>
    <scope>NUCLEOTIDE SEQUENCE</scope>
    <source>
        <strain evidence="2">ChiHejej3B27-2180</strain>
    </source>
</reference>
<evidence type="ECO:0000313" key="3">
    <source>
        <dbReference type="Proteomes" id="UP000886878"/>
    </source>
</evidence>
<dbReference type="EMBL" id="DXGK01000031">
    <property type="protein sequence ID" value="HIW70091.1"/>
    <property type="molecule type" value="Genomic_DNA"/>
</dbReference>
<evidence type="ECO:0000313" key="2">
    <source>
        <dbReference type="EMBL" id="HIW70091.1"/>
    </source>
</evidence>
<dbReference type="InterPro" id="IPR035931">
    <property type="entry name" value="YlxR-like_sf"/>
</dbReference>
<dbReference type="SUPFAM" id="SSF64376">
    <property type="entry name" value="YlxR-like"/>
    <property type="match status" value="1"/>
</dbReference>
<dbReference type="Proteomes" id="UP000886878">
    <property type="component" value="Unassembled WGS sequence"/>
</dbReference>
<dbReference type="AlphaFoldDB" id="A0A9D1U2Z5"/>
<sequence>MKKKKIPMRKDVVTGQMRPKRELIRIVRNKENEVSLDPTGKKPGRGAYVAVDVEVAKKAKAEHTIDKVFNVKLDDDFYDELIKYADHQQARRELFKDEQK</sequence>
<feature type="domain" description="YlxR" evidence="1">
    <location>
        <begin position="9"/>
        <end position="82"/>
    </location>
</feature>
<gene>
    <name evidence="2" type="ORF">H9876_01730</name>
</gene>
<protein>
    <submittedName>
        <fullName evidence="2">YlxR family protein</fullName>
    </submittedName>
</protein>
<proteinExistence type="predicted"/>
<reference evidence="2" key="2">
    <citation type="submission" date="2021-04" db="EMBL/GenBank/DDBJ databases">
        <authorList>
            <person name="Gilroy R."/>
        </authorList>
    </citation>
    <scope>NUCLEOTIDE SEQUENCE</scope>
    <source>
        <strain evidence="2">ChiHejej3B27-2180</strain>
    </source>
</reference>
<dbReference type="InterPro" id="IPR007393">
    <property type="entry name" value="YlxR_dom"/>
</dbReference>
<comment type="caution">
    <text evidence="2">The sequence shown here is derived from an EMBL/GenBank/DDBJ whole genome shotgun (WGS) entry which is preliminary data.</text>
</comment>
<organism evidence="2 3">
    <name type="scientific">Candidatus Limosilactobacillus merdipullorum</name>
    <dbReference type="NCBI Taxonomy" id="2838653"/>
    <lineage>
        <taxon>Bacteria</taxon>
        <taxon>Bacillati</taxon>
        <taxon>Bacillota</taxon>
        <taxon>Bacilli</taxon>
        <taxon>Lactobacillales</taxon>
        <taxon>Lactobacillaceae</taxon>
        <taxon>Limosilactobacillus</taxon>
    </lineage>
</organism>